<proteinExistence type="predicted"/>
<dbReference type="Proteomes" id="UP001236748">
    <property type="component" value="Chromosome"/>
</dbReference>
<reference evidence="1 2" key="1">
    <citation type="submission" date="2023-02" db="EMBL/GenBank/DDBJ databases">
        <title>Evolution of Hrp T3SS in non-pathogenic Pseudomonas fluorescens.</title>
        <authorList>
            <person name="Liao K."/>
            <person name="Wei H."/>
            <person name="Gu Y."/>
        </authorList>
    </citation>
    <scope>NUCLEOTIDE SEQUENCE [LARGE SCALE GENOMIC DNA]</scope>
    <source>
        <strain evidence="1 2">FP2043</strain>
    </source>
</reference>
<dbReference type="RefSeq" id="WP_047542309.1">
    <property type="nucleotide sequence ID" value="NZ_CP117450.1"/>
</dbReference>
<sequence length="109" mass="11902">MSDSLTSETLNSLRLPVVFTPDAWQRAVLLDGSNHPEKLQLDRLSNVVRAALKAHLADPNAPYVVFEVTKIASAGDTSHEPLLQLSLSLLQAPDQPDALLIALAEEHQR</sequence>
<name>A0ABY9FPL3_9PSED</name>
<evidence type="ECO:0000313" key="2">
    <source>
        <dbReference type="Proteomes" id="UP001236748"/>
    </source>
</evidence>
<keyword evidence="2" id="KW-1185">Reference proteome</keyword>
<dbReference type="EMBL" id="CP117450">
    <property type="protein sequence ID" value="WLH05180.1"/>
    <property type="molecule type" value="Genomic_DNA"/>
</dbReference>
<protein>
    <submittedName>
        <fullName evidence="1">Uncharacterized protein</fullName>
    </submittedName>
</protein>
<gene>
    <name evidence="1" type="ORF">PSH67_20345</name>
</gene>
<organism evidence="1 2">
    <name type="scientific">Pseudomonas lurida</name>
    <dbReference type="NCBI Taxonomy" id="244566"/>
    <lineage>
        <taxon>Bacteria</taxon>
        <taxon>Pseudomonadati</taxon>
        <taxon>Pseudomonadota</taxon>
        <taxon>Gammaproteobacteria</taxon>
        <taxon>Pseudomonadales</taxon>
        <taxon>Pseudomonadaceae</taxon>
        <taxon>Pseudomonas</taxon>
    </lineage>
</organism>
<accession>A0ABY9FPL3</accession>
<evidence type="ECO:0000313" key="1">
    <source>
        <dbReference type="EMBL" id="WLH05180.1"/>
    </source>
</evidence>